<name>A0A4Q7Z5E4_9GAMM</name>
<evidence type="ECO:0000256" key="3">
    <source>
        <dbReference type="ARBA" id="ARBA00023098"/>
    </source>
</evidence>
<feature type="domain" description="PNPLA" evidence="5">
    <location>
        <begin position="147"/>
        <end position="334"/>
    </location>
</feature>
<dbReference type="SUPFAM" id="SSF52151">
    <property type="entry name" value="FabD/lysophospholipase-like"/>
    <property type="match status" value="1"/>
</dbReference>
<dbReference type="RefSeq" id="WP_130413385.1">
    <property type="nucleotide sequence ID" value="NZ_SHKX01000012.1"/>
</dbReference>
<protein>
    <submittedName>
        <fullName evidence="6">NTE family protein</fullName>
    </submittedName>
</protein>
<dbReference type="InterPro" id="IPR021771">
    <property type="entry name" value="Triacylglycerol_lipase_N"/>
</dbReference>
<feature type="active site" description="Nucleophile" evidence="4">
    <location>
        <position position="180"/>
    </location>
</feature>
<accession>A0A4Q7Z5E4</accession>
<comment type="caution">
    <text evidence="6">The sequence shown here is derived from an EMBL/GenBank/DDBJ whole genome shotgun (WGS) entry which is preliminary data.</text>
</comment>
<feature type="short sequence motif" description="GXSXG" evidence="4">
    <location>
        <begin position="178"/>
        <end position="182"/>
    </location>
</feature>
<evidence type="ECO:0000313" key="6">
    <source>
        <dbReference type="EMBL" id="RZU45244.1"/>
    </source>
</evidence>
<keyword evidence="3 4" id="KW-0443">Lipid metabolism</keyword>
<evidence type="ECO:0000256" key="4">
    <source>
        <dbReference type="PROSITE-ProRule" id="PRU01161"/>
    </source>
</evidence>
<dbReference type="EMBL" id="SHKX01000012">
    <property type="protein sequence ID" value="RZU45244.1"/>
    <property type="molecule type" value="Genomic_DNA"/>
</dbReference>
<organism evidence="6 7">
    <name type="scientific">Fluviicoccus keumensis</name>
    <dbReference type="NCBI Taxonomy" id="1435465"/>
    <lineage>
        <taxon>Bacteria</taxon>
        <taxon>Pseudomonadati</taxon>
        <taxon>Pseudomonadota</taxon>
        <taxon>Gammaproteobacteria</taxon>
        <taxon>Moraxellales</taxon>
        <taxon>Moraxellaceae</taxon>
        <taxon>Fluviicoccus</taxon>
    </lineage>
</organism>
<proteinExistence type="predicted"/>
<keyword evidence="2 4" id="KW-0442">Lipid degradation</keyword>
<dbReference type="CDD" id="cd07206">
    <property type="entry name" value="Pat_TGL3-4-5_SDP1"/>
    <property type="match status" value="1"/>
</dbReference>
<dbReference type="InterPro" id="IPR016035">
    <property type="entry name" value="Acyl_Trfase/lysoPLipase"/>
</dbReference>
<dbReference type="GO" id="GO:0004806">
    <property type="term" value="F:triacylglycerol lipase activity"/>
    <property type="evidence" value="ECO:0007669"/>
    <property type="project" value="InterPro"/>
</dbReference>
<keyword evidence="1 4" id="KW-0378">Hydrolase</keyword>
<evidence type="ECO:0000313" key="7">
    <source>
        <dbReference type="Proteomes" id="UP000292423"/>
    </source>
</evidence>
<keyword evidence="7" id="KW-1185">Reference proteome</keyword>
<comment type="caution">
    <text evidence="4">Lacks conserved residue(s) required for the propagation of feature annotation.</text>
</comment>
<sequence length="505" mass="58274">MLLKNKISLLRQALDQAGSYAEWKEIGLELDALTGLDLWKLDNASEHYNHELIRDRLMNLRRNMRQQDNRQLMRSLREGLHHDLGNIGNPLLYSYAHVGTKRLIEDYIDQVCLSLEHICDTELDFLSLENKRRFFEDTYHSYGQPSLMLSGGATLGLWHIGVCKALHEQGLLPKVISGSSAGSIVASIIGTHTDSELESFYDGDGLYLHAWTFKRLRDGLLGQGFADQRQLERFLRNNIGEYTFEEGFARTGRHINVTVSPVHAHHNKARLMNELTSPYLLMWSAALASCAVPILFPPVTLTTKTDQGDYQPYMPLKQWVDGSVRTDLPRQRLARLFNVNFFIASQVNPHIVPFMQSDRERLEKGRLRSWPKKVARAQVQMLGMGMLDFMRERTGIEVLRQLLDHGYGIIGQRYYGDVTIIARYTPRHYSYMLQNLDKKTLVWFRTQAERVTWPKIAMIQTHAKVGQTLDRCLNKISQQLQQQEELRPAKVIHLNTRRRHKAQLG</sequence>
<dbReference type="GO" id="GO:0016042">
    <property type="term" value="P:lipid catabolic process"/>
    <property type="evidence" value="ECO:0007669"/>
    <property type="project" value="UniProtKB-UniRule"/>
</dbReference>
<dbReference type="Proteomes" id="UP000292423">
    <property type="component" value="Unassembled WGS sequence"/>
</dbReference>
<evidence type="ECO:0000256" key="1">
    <source>
        <dbReference type="ARBA" id="ARBA00022801"/>
    </source>
</evidence>
<dbReference type="InterPro" id="IPR050301">
    <property type="entry name" value="NTE"/>
</dbReference>
<dbReference type="PANTHER" id="PTHR14226:SF10">
    <property type="entry name" value="TRIACYLGLYCEROL LIPASE 4-RELATED"/>
    <property type="match status" value="1"/>
</dbReference>
<dbReference type="AlphaFoldDB" id="A0A4Q7Z5E4"/>
<dbReference type="PANTHER" id="PTHR14226">
    <property type="entry name" value="NEUROPATHY TARGET ESTERASE/SWISS CHEESE D.MELANOGASTER"/>
    <property type="match status" value="1"/>
</dbReference>
<gene>
    <name evidence="6" type="ORF">EV700_2062</name>
</gene>
<dbReference type="Pfam" id="PF11815">
    <property type="entry name" value="DUF3336"/>
    <property type="match status" value="1"/>
</dbReference>
<feature type="active site" description="Proton acceptor" evidence="4">
    <location>
        <position position="321"/>
    </location>
</feature>
<evidence type="ECO:0000259" key="5">
    <source>
        <dbReference type="PROSITE" id="PS51635"/>
    </source>
</evidence>
<dbReference type="Pfam" id="PF01734">
    <property type="entry name" value="Patatin"/>
    <property type="match status" value="1"/>
</dbReference>
<evidence type="ECO:0000256" key="2">
    <source>
        <dbReference type="ARBA" id="ARBA00022963"/>
    </source>
</evidence>
<dbReference type="OrthoDB" id="7055653at2"/>
<dbReference type="PROSITE" id="PS51635">
    <property type="entry name" value="PNPLA"/>
    <property type="match status" value="1"/>
</dbReference>
<dbReference type="InterPro" id="IPR002641">
    <property type="entry name" value="PNPLA_dom"/>
</dbReference>
<dbReference type="Gene3D" id="3.40.1090.10">
    <property type="entry name" value="Cytosolic phospholipase A2 catalytic domain"/>
    <property type="match status" value="1"/>
</dbReference>
<reference evidence="6 7" key="1">
    <citation type="submission" date="2019-02" db="EMBL/GenBank/DDBJ databases">
        <title>Genomic Encyclopedia of Type Strains, Phase IV (KMG-IV): sequencing the most valuable type-strain genomes for metagenomic binning, comparative biology and taxonomic classification.</title>
        <authorList>
            <person name="Goeker M."/>
        </authorList>
    </citation>
    <scope>NUCLEOTIDE SEQUENCE [LARGE SCALE GENOMIC DNA]</scope>
    <source>
        <strain evidence="6 7">DSM 105135</strain>
    </source>
</reference>